<comment type="caution">
    <text evidence="1">The sequence shown here is derived from an EMBL/GenBank/DDBJ whole genome shotgun (WGS) entry which is preliminary data.</text>
</comment>
<dbReference type="EMBL" id="VSRR010038440">
    <property type="protein sequence ID" value="MPC74199.1"/>
    <property type="molecule type" value="Genomic_DNA"/>
</dbReference>
<dbReference type="Proteomes" id="UP000324222">
    <property type="component" value="Unassembled WGS sequence"/>
</dbReference>
<protein>
    <submittedName>
        <fullName evidence="1">Uncharacterized protein</fullName>
    </submittedName>
</protein>
<keyword evidence="2" id="KW-1185">Reference proteome</keyword>
<reference evidence="1 2" key="1">
    <citation type="submission" date="2019-05" db="EMBL/GenBank/DDBJ databases">
        <title>Another draft genome of Portunus trituberculatus and its Hox gene families provides insights of decapod evolution.</title>
        <authorList>
            <person name="Jeong J.-H."/>
            <person name="Song I."/>
            <person name="Kim S."/>
            <person name="Choi T."/>
            <person name="Kim D."/>
            <person name="Ryu S."/>
            <person name="Kim W."/>
        </authorList>
    </citation>
    <scope>NUCLEOTIDE SEQUENCE [LARGE SCALE GENOMIC DNA]</scope>
    <source>
        <tissue evidence="1">Muscle</tissue>
    </source>
</reference>
<sequence length="45" mass="5119">MRPSPEGVKLYSIESVNLLTSIDPFKCQKSHLITLKTHDKNAFQC</sequence>
<accession>A0A5B7HWR5</accession>
<evidence type="ECO:0000313" key="1">
    <source>
        <dbReference type="EMBL" id="MPC74199.1"/>
    </source>
</evidence>
<evidence type="ECO:0000313" key="2">
    <source>
        <dbReference type="Proteomes" id="UP000324222"/>
    </source>
</evidence>
<dbReference type="AlphaFoldDB" id="A0A5B7HWR5"/>
<organism evidence="1 2">
    <name type="scientific">Portunus trituberculatus</name>
    <name type="common">Swimming crab</name>
    <name type="synonym">Neptunus trituberculatus</name>
    <dbReference type="NCBI Taxonomy" id="210409"/>
    <lineage>
        <taxon>Eukaryota</taxon>
        <taxon>Metazoa</taxon>
        <taxon>Ecdysozoa</taxon>
        <taxon>Arthropoda</taxon>
        <taxon>Crustacea</taxon>
        <taxon>Multicrustacea</taxon>
        <taxon>Malacostraca</taxon>
        <taxon>Eumalacostraca</taxon>
        <taxon>Eucarida</taxon>
        <taxon>Decapoda</taxon>
        <taxon>Pleocyemata</taxon>
        <taxon>Brachyura</taxon>
        <taxon>Eubrachyura</taxon>
        <taxon>Portunoidea</taxon>
        <taxon>Portunidae</taxon>
        <taxon>Portuninae</taxon>
        <taxon>Portunus</taxon>
    </lineage>
</organism>
<proteinExistence type="predicted"/>
<name>A0A5B7HWR5_PORTR</name>
<gene>
    <name evidence="1" type="ORF">E2C01_068551</name>
</gene>